<evidence type="ECO:0000256" key="3">
    <source>
        <dbReference type="SAM" id="MobiDB-lite"/>
    </source>
</evidence>
<sequence>MLINAKSILYKEMVEKLYEKCQRIQAENERCVMRVNGIKKIIRRRNHDVELLKKRLDKHGDNWRSLPMEAPHPKGKTEQKRRGPKPKNKQPIDGEATSSGATNPAAKKPRKQKVKQPTSPSSIVHPTQPQMTGT</sequence>
<dbReference type="STRING" id="7217.B3M880"/>
<dbReference type="HOGENOM" id="CLU_1898377_0_0_1"/>
<name>B3M880_DROAN</name>
<dbReference type="PANTHER" id="PTHR35084">
    <property type="entry name" value="TCF3 FUSION PARTNER"/>
    <property type="match status" value="1"/>
</dbReference>
<dbReference type="EMBL" id="CH902618">
    <property type="protein sequence ID" value="EDV41019.1"/>
    <property type="molecule type" value="Genomic_DNA"/>
</dbReference>
<evidence type="ECO:0000256" key="2">
    <source>
        <dbReference type="ARBA" id="ARBA00023242"/>
    </source>
</evidence>
<dbReference type="PhylomeDB" id="B3M880"/>
<feature type="compositionally biased region" description="Basic and acidic residues" evidence="3">
    <location>
        <begin position="71"/>
        <end position="81"/>
    </location>
</feature>
<evidence type="ECO:0000259" key="4">
    <source>
        <dbReference type="Pfam" id="PF24245"/>
    </source>
</evidence>
<protein>
    <recommendedName>
        <fullName evidence="4">INO80 complex subunit F domain-containing protein</fullName>
    </recommendedName>
</protein>
<dbReference type="GO" id="GO:0097190">
    <property type="term" value="P:apoptotic signaling pathway"/>
    <property type="evidence" value="ECO:0007669"/>
    <property type="project" value="TreeGrafter"/>
</dbReference>
<dbReference type="FunCoup" id="B3M880">
    <property type="interactions" value="21"/>
</dbReference>
<proteinExistence type="predicted"/>
<dbReference type="eggNOG" id="ENOG502S53P">
    <property type="taxonomic scope" value="Eukaryota"/>
</dbReference>
<dbReference type="GeneID" id="6506277"/>
<keyword evidence="6" id="KW-1185">Reference proteome</keyword>
<gene>
    <name evidence="5" type="primary">Dana\GF23636</name>
    <name evidence="5" type="synonym">dana_GLEANR_8420</name>
    <name evidence="5" type="ORF">GF23636</name>
</gene>
<dbReference type="Pfam" id="PF24245">
    <property type="entry name" value="INO80F"/>
    <property type="match status" value="1"/>
</dbReference>
<dbReference type="AlphaFoldDB" id="B3M880"/>
<dbReference type="GO" id="GO:0003677">
    <property type="term" value="F:DNA binding"/>
    <property type="evidence" value="ECO:0007669"/>
    <property type="project" value="TreeGrafter"/>
</dbReference>
<dbReference type="PANTHER" id="PTHR35084:SF1">
    <property type="entry name" value="TCF3 FUSION PARTNER"/>
    <property type="match status" value="1"/>
</dbReference>
<feature type="domain" description="INO80 complex subunit F" evidence="4">
    <location>
        <begin position="10"/>
        <end position="56"/>
    </location>
</feature>
<evidence type="ECO:0000313" key="6">
    <source>
        <dbReference type="Proteomes" id="UP000007801"/>
    </source>
</evidence>
<dbReference type="InParanoid" id="B3M880"/>
<evidence type="ECO:0000256" key="1">
    <source>
        <dbReference type="ARBA" id="ARBA00004123"/>
    </source>
</evidence>
<dbReference type="OMA" id="RCQRIQA"/>
<comment type="subcellular location">
    <subcellularLocation>
        <location evidence="1">Nucleus</location>
    </subcellularLocation>
</comment>
<dbReference type="KEGG" id="dan:6506277"/>
<feature type="compositionally biased region" description="Polar residues" evidence="3">
    <location>
        <begin position="115"/>
        <end position="134"/>
    </location>
</feature>
<dbReference type="OrthoDB" id="10070927at2759"/>
<dbReference type="GO" id="GO:0043065">
    <property type="term" value="P:positive regulation of apoptotic process"/>
    <property type="evidence" value="ECO:0007669"/>
    <property type="project" value="TreeGrafter"/>
</dbReference>
<dbReference type="GO" id="GO:0031011">
    <property type="term" value="C:Ino80 complex"/>
    <property type="evidence" value="ECO:0007669"/>
    <property type="project" value="TreeGrafter"/>
</dbReference>
<dbReference type="Proteomes" id="UP000007801">
    <property type="component" value="Unassembled WGS sequence"/>
</dbReference>
<organism evidence="5 6">
    <name type="scientific">Drosophila ananassae</name>
    <name type="common">Fruit fly</name>
    <dbReference type="NCBI Taxonomy" id="7217"/>
    <lineage>
        <taxon>Eukaryota</taxon>
        <taxon>Metazoa</taxon>
        <taxon>Ecdysozoa</taxon>
        <taxon>Arthropoda</taxon>
        <taxon>Hexapoda</taxon>
        <taxon>Insecta</taxon>
        <taxon>Pterygota</taxon>
        <taxon>Neoptera</taxon>
        <taxon>Endopterygota</taxon>
        <taxon>Diptera</taxon>
        <taxon>Brachycera</taxon>
        <taxon>Muscomorpha</taxon>
        <taxon>Ephydroidea</taxon>
        <taxon>Drosophilidae</taxon>
        <taxon>Drosophila</taxon>
        <taxon>Sophophora</taxon>
    </lineage>
</organism>
<dbReference type="InterPro" id="IPR033555">
    <property type="entry name" value="TFPT"/>
</dbReference>
<dbReference type="InterPro" id="IPR056513">
    <property type="entry name" value="INO80F"/>
</dbReference>
<reference evidence="5 6" key="1">
    <citation type="journal article" date="2007" name="Nature">
        <title>Evolution of genes and genomes on the Drosophila phylogeny.</title>
        <authorList>
            <consortium name="Drosophila 12 Genomes Consortium"/>
            <person name="Clark A.G."/>
            <person name="Eisen M.B."/>
            <person name="Smith D.R."/>
            <person name="Bergman C.M."/>
            <person name="Oliver B."/>
            <person name="Markow T.A."/>
            <person name="Kaufman T.C."/>
            <person name="Kellis M."/>
            <person name="Gelbart W."/>
            <person name="Iyer V.N."/>
            <person name="Pollard D.A."/>
            <person name="Sackton T.B."/>
            <person name="Larracuente A.M."/>
            <person name="Singh N.D."/>
            <person name="Abad J.P."/>
            <person name="Abt D.N."/>
            <person name="Adryan B."/>
            <person name="Aguade M."/>
            <person name="Akashi H."/>
            <person name="Anderson W.W."/>
            <person name="Aquadro C.F."/>
            <person name="Ardell D.H."/>
            <person name="Arguello R."/>
            <person name="Artieri C.G."/>
            <person name="Barbash D.A."/>
            <person name="Barker D."/>
            <person name="Barsanti P."/>
            <person name="Batterham P."/>
            <person name="Batzoglou S."/>
            <person name="Begun D."/>
            <person name="Bhutkar A."/>
            <person name="Blanco E."/>
            <person name="Bosak S.A."/>
            <person name="Bradley R.K."/>
            <person name="Brand A.D."/>
            <person name="Brent M.R."/>
            <person name="Brooks A.N."/>
            <person name="Brown R.H."/>
            <person name="Butlin R.K."/>
            <person name="Caggese C."/>
            <person name="Calvi B.R."/>
            <person name="Bernardo de Carvalho A."/>
            <person name="Caspi A."/>
            <person name="Castrezana S."/>
            <person name="Celniker S.E."/>
            <person name="Chang J.L."/>
            <person name="Chapple C."/>
            <person name="Chatterji S."/>
            <person name="Chinwalla A."/>
            <person name="Civetta A."/>
            <person name="Clifton S.W."/>
            <person name="Comeron J.M."/>
            <person name="Costello J.C."/>
            <person name="Coyne J.A."/>
            <person name="Daub J."/>
            <person name="David R.G."/>
            <person name="Delcher A.L."/>
            <person name="Delehaunty K."/>
            <person name="Do C.B."/>
            <person name="Ebling H."/>
            <person name="Edwards K."/>
            <person name="Eickbush T."/>
            <person name="Evans J.D."/>
            <person name="Filipski A."/>
            <person name="Findeiss S."/>
            <person name="Freyhult E."/>
            <person name="Fulton L."/>
            <person name="Fulton R."/>
            <person name="Garcia A.C."/>
            <person name="Gardiner A."/>
            <person name="Garfield D.A."/>
            <person name="Garvin B.E."/>
            <person name="Gibson G."/>
            <person name="Gilbert D."/>
            <person name="Gnerre S."/>
            <person name="Godfrey J."/>
            <person name="Good R."/>
            <person name="Gotea V."/>
            <person name="Gravely B."/>
            <person name="Greenberg A.J."/>
            <person name="Griffiths-Jones S."/>
            <person name="Gross S."/>
            <person name="Guigo R."/>
            <person name="Gustafson E.A."/>
            <person name="Haerty W."/>
            <person name="Hahn M.W."/>
            <person name="Halligan D.L."/>
            <person name="Halpern A.L."/>
            <person name="Halter G.M."/>
            <person name="Han M.V."/>
            <person name="Heger A."/>
            <person name="Hillier L."/>
            <person name="Hinrichs A.S."/>
            <person name="Holmes I."/>
            <person name="Hoskins R.A."/>
            <person name="Hubisz M.J."/>
            <person name="Hultmark D."/>
            <person name="Huntley M.A."/>
            <person name="Jaffe D.B."/>
            <person name="Jagadeeshan S."/>
            <person name="Jeck W.R."/>
            <person name="Johnson J."/>
            <person name="Jones C.D."/>
            <person name="Jordan W.C."/>
            <person name="Karpen G.H."/>
            <person name="Kataoka E."/>
            <person name="Keightley P.D."/>
            <person name="Kheradpour P."/>
            <person name="Kirkness E.F."/>
            <person name="Koerich L.B."/>
            <person name="Kristiansen K."/>
            <person name="Kudrna D."/>
            <person name="Kulathinal R.J."/>
            <person name="Kumar S."/>
            <person name="Kwok R."/>
            <person name="Lander E."/>
            <person name="Langley C.H."/>
            <person name="Lapoint R."/>
            <person name="Lazzaro B.P."/>
            <person name="Lee S.J."/>
            <person name="Levesque L."/>
            <person name="Li R."/>
            <person name="Lin C.F."/>
            <person name="Lin M.F."/>
            <person name="Lindblad-Toh K."/>
            <person name="Llopart A."/>
            <person name="Long M."/>
            <person name="Low L."/>
            <person name="Lozovsky E."/>
            <person name="Lu J."/>
            <person name="Luo M."/>
            <person name="Machado C.A."/>
            <person name="Makalowski W."/>
            <person name="Marzo M."/>
            <person name="Matsuda M."/>
            <person name="Matzkin L."/>
            <person name="McAllister B."/>
            <person name="McBride C.S."/>
            <person name="McKernan B."/>
            <person name="McKernan K."/>
            <person name="Mendez-Lago M."/>
            <person name="Minx P."/>
            <person name="Mollenhauer M.U."/>
            <person name="Montooth K."/>
            <person name="Mount S.M."/>
            <person name="Mu X."/>
            <person name="Myers E."/>
            <person name="Negre B."/>
            <person name="Newfeld S."/>
            <person name="Nielsen R."/>
            <person name="Noor M.A."/>
            <person name="O'Grady P."/>
            <person name="Pachter L."/>
            <person name="Papaceit M."/>
            <person name="Parisi M.J."/>
            <person name="Parisi M."/>
            <person name="Parts L."/>
            <person name="Pedersen J.S."/>
            <person name="Pesole G."/>
            <person name="Phillippy A.M."/>
            <person name="Ponting C.P."/>
            <person name="Pop M."/>
            <person name="Porcelli D."/>
            <person name="Powell J.R."/>
            <person name="Prohaska S."/>
            <person name="Pruitt K."/>
            <person name="Puig M."/>
            <person name="Quesneville H."/>
            <person name="Ram K.R."/>
            <person name="Rand D."/>
            <person name="Rasmussen M.D."/>
            <person name="Reed L.K."/>
            <person name="Reenan R."/>
            <person name="Reily A."/>
            <person name="Remington K.A."/>
            <person name="Rieger T.T."/>
            <person name="Ritchie M.G."/>
            <person name="Robin C."/>
            <person name="Rogers Y.H."/>
            <person name="Rohde C."/>
            <person name="Rozas J."/>
            <person name="Rubenfield M.J."/>
            <person name="Ruiz A."/>
            <person name="Russo S."/>
            <person name="Salzberg S.L."/>
            <person name="Sanchez-Gracia A."/>
            <person name="Saranga D.J."/>
            <person name="Sato H."/>
            <person name="Schaeffer S.W."/>
            <person name="Schatz M.C."/>
            <person name="Schlenke T."/>
            <person name="Schwartz R."/>
            <person name="Segarra C."/>
            <person name="Singh R.S."/>
            <person name="Sirot L."/>
            <person name="Sirota M."/>
            <person name="Sisneros N.B."/>
            <person name="Smith C.D."/>
            <person name="Smith T.F."/>
            <person name="Spieth J."/>
            <person name="Stage D.E."/>
            <person name="Stark A."/>
            <person name="Stephan W."/>
            <person name="Strausberg R.L."/>
            <person name="Strempel S."/>
            <person name="Sturgill D."/>
            <person name="Sutton G."/>
            <person name="Sutton G.G."/>
            <person name="Tao W."/>
            <person name="Teichmann S."/>
            <person name="Tobari Y.N."/>
            <person name="Tomimura Y."/>
            <person name="Tsolas J.M."/>
            <person name="Valente V.L."/>
            <person name="Venter E."/>
            <person name="Venter J.C."/>
            <person name="Vicario S."/>
            <person name="Vieira F.G."/>
            <person name="Vilella A.J."/>
            <person name="Villasante A."/>
            <person name="Walenz B."/>
            <person name="Wang J."/>
            <person name="Wasserman M."/>
            <person name="Watts T."/>
            <person name="Wilson D."/>
            <person name="Wilson R.K."/>
            <person name="Wing R.A."/>
            <person name="Wolfner M.F."/>
            <person name="Wong A."/>
            <person name="Wong G.K."/>
            <person name="Wu C.I."/>
            <person name="Wu G."/>
            <person name="Yamamoto D."/>
            <person name="Yang H.P."/>
            <person name="Yang S.P."/>
            <person name="Yorke J.A."/>
            <person name="Yoshida K."/>
            <person name="Zdobnov E."/>
            <person name="Zhang P."/>
            <person name="Zhang Y."/>
            <person name="Zimin A.V."/>
            <person name="Baldwin J."/>
            <person name="Abdouelleil A."/>
            <person name="Abdulkadir J."/>
            <person name="Abebe A."/>
            <person name="Abera B."/>
            <person name="Abreu J."/>
            <person name="Acer S.C."/>
            <person name="Aftuck L."/>
            <person name="Alexander A."/>
            <person name="An P."/>
            <person name="Anderson E."/>
            <person name="Anderson S."/>
            <person name="Arachi H."/>
            <person name="Azer M."/>
            <person name="Bachantsang P."/>
            <person name="Barry A."/>
            <person name="Bayul T."/>
            <person name="Berlin A."/>
            <person name="Bessette D."/>
            <person name="Bloom T."/>
            <person name="Blye J."/>
            <person name="Boguslavskiy L."/>
            <person name="Bonnet C."/>
            <person name="Boukhgalter B."/>
            <person name="Bourzgui I."/>
            <person name="Brown A."/>
            <person name="Cahill P."/>
            <person name="Channer S."/>
            <person name="Cheshatsang Y."/>
            <person name="Chuda L."/>
            <person name="Citroen M."/>
            <person name="Collymore A."/>
            <person name="Cooke P."/>
            <person name="Costello M."/>
            <person name="D'Aco K."/>
            <person name="Daza R."/>
            <person name="De Haan G."/>
            <person name="DeGray S."/>
            <person name="DeMaso C."/>
            <person name="Dhargay N."/>
            <person name="Dooley K."/>
            <person name="Dooley E."/>
            <person name="Doricent M."/>
            <person name="Dorje P."/>
            <person name="Dorjee K."/>
            <person name="Dupes A."/>
            <person name="Elong R."/>
            <person name="Falk J."/>
            <person name="Farina A."/>
            <person name="Faro S."/>
            <person name="Ferguson D."/>
            <person name="Fisher S."/>
            <person name="Foley C.D."/>
            <person name="Franke A."/>
            <person name="Friedrich D."/>
            <person name="Gadbois L."/>
            <person name="Gearin G."/>
            <person name="Gearin C.R."/>
            <person name="Giannoukos G."/>
            <person name="Goode T."/>
            <person name="Graham J."/>
            <person name="Grandbois E."/>
            <person name="Grewal S."/>
            <person name="Gyaltsen K."/>
            <person name="Hafez N."/>
            <person name="Hagos B."/>
            <person name="Hall J."/>
            <person name="Henson C."/>
            <person name="Hollinger A."/>
            <person name="Honan T."/>
            <person name="Huard M.D."/>
            <person name="Hughes L."/>
            <person name="Hurhula B."/>
            <person name="Husby M.E."/>
            <person name="Kamat A."/>
            <person name="Kanga B."/>
            <person name="Kashin S."/>
            <person name="Khazanovich D."/>
            <person name="Kisner P."/>
            <person name="Lance K."/>
            <person name="Lara M."/>
            <person name="Lee W."/>
            <person name="Lennon N."/>
            <person name="Letendre F."/>
            <person name="LeVine R."/>
            <person name="Lipovsky A."/>
            <person name="Liu X."/>
            <person name="Liu J."/>
            <person name="Liu S."/>
            <person name="Lokyitsang T."/>
            <person name="Lokyitsang Y."/>
            <person name="Lubonja R."/>
            <person name="Lui A."/>
            <person name="MacDonald P."/>
            <person name="Magnisalis V."/>
            <person name="Maru K."/>
            <person name="Matthews C."/>
            <person name="McCusker W."/>
            <person name="McDonough S."/>
            <person name="Mehta T."/>
            <person name="Meldrim J."/>
            <person name="Meneus L."/>
            <person name="Mihai O."/>
            <person name="Mihalev A."/>
            <person name="Mihova T."/>
            <person name="Mittelman R."/>
            <person name="Mlenga V."/>
            <person name="Montmayeur A."/>
            <person name="Mulrain L."/>
            <person name="Navidi A."/>
            <person name="Naylor J."/>
            <person name="Negash T."/>
            <person name="Nguyen T."/>
            <person name="Nguyen N."/>
            <person name="Nicol R."/>
            <person name="Norbu C."/>
            <person name="Norbu N."/>
            <person name="Novod N."/>
            <person name="O'Neill B."/>
            <person name="Osman S."/>
            <person name="Markiewicz E."/>
            <person name="Oyono O.L."/>
            <person name="Patti C."/>
            <person name="Phunkhang P."/>
            <person name="Pierre F."/>
            <person name="Priest M."/>
            <person name="Raghuraman S."/>
            <person name="Rege F."/>
            <person name="Reyes R."/>
            <person name="Rise C."/>
            <person name="Rogov P."/>
            <person name="Ross K."/>
            <person name="Ryan E."/>
            <person name="Settipalli S."/>
            <person name="Shea T."/>
            <person name="Sherpa N."/>
            <person name="Shi L."/>
            <person name="Shih D."/>
            <person name="Sparrow T."/>
            <person name="Spaulding J."/>
            <person name="Stalker J."/>
            <person name="Stange-Thomann N."/>
            <person name="Stavropoulos S."/>
            <person name="Stone C."/>
            <person name="Strader C."/>
            <person name="Tesfaye S."/>
            <person name="Thomson T."/>
            <person name="Thoulutsang Y."/>
            <person name="Thoulutsang D."/>
            <person name="Topham K."/>
            <person name="Topping I."/>
            <person name="Tsamla T."/>
            <person name="Vassiliev H."/>
            <person name="Vo A."/>
            <person name="Wangchuk T."/>
            <person name="Wangdi T."/>
            <person name="Weiand M."/>
            <person name="Wilkinson J."/>
            <person name="Wilson A."/>
            <person name="Yadav S."/>
            <person name="Young G."/>
            <person name="Yu Q."/>
            <person name="Zembek L."/>
            <person name="Zhong D."/>
            <person name="Zimmer A."/>
            <person name="Zwirko Z."/>
            <person name="Jaffe D.B."/>
            <person name="Alvarez P."/>
            <person name="Brockman W."/>
            <person name="Butler J."/>
            <person name="Chin C."/>
            <person name="Gnerre S."/>
            <person name="Grabherr M."/>
            <person name="Kleber M."/>
            <person name="Mauceli E."/>
            <person name="MacCallum I."/>
        </authorList>
    </citation>
    <scope>NUCLEOTIDE SEQUENCE [LARGE SCALE GENOMIC DNA]</scope>
    <source>
        <strain evidence="6">Tucson 14024-0371.13</strain>
    </source>
</reference>
<feature type="region of interest" description="Disordered" evidence="3">
    <location>
        <begin position="55"/>
        <end position="134"/>
    </location>
</feature>
<keyword evidence="2" id="KW-0539">Nucleus</keyword>
<accession>B3M880</accession>
<evidence type="ECO:0000313" key="5">
    <source>
        <dbReference type="EMBL" id="EDV41019.1"/>
    </source>
</evidence>